<protein>
    <submittedName>
        <fullName evidence="2">Uncharacterized protein</fullName>
    </submittedName>
</protein>
<accession>A0A8R1HKX3</accession>
<dbReference type="Proteomes" id="UP000005237">
    <property type="component" value="Unassembled WGS sequence"/>
</dbReference>
<dbReference type="EnsemblMetazoa" id="CJA03571.1">
    <property type="protein sequence ID" value="CJA03571.1"/>
    <property type="gene ID" value="WBGene00122775"/>
</dbReference>
<keyword evidence="3" id="KW-1185">Reference proteome</keyword>
<organism evidence="2 3">
    <name type="scientific">Caenorhabditis japonica</name>
    <dbReference type="NCBI Taxonomy" id="281687"/>
    <lineage>
        <taxon>Eukaryota</taxon>
        <taxon>Metazoa</taxon>
        <taxon>Ecdysozoa</taxon>
        <taxon>Nematoda</taxon>
        <taxon>Chromadorea</taxon>
        <taxon>Rhabditida</taxon>
        <taxon>Rhabditina</taxon>
        <taxon>Rhabditomorpha</taxon>
        <taxon>Rhabditoidea</taxon>
        <taxon>Rhabditidae</taxon>
        <taxon>Peloderinae</taxon>
        <taxon>Caenorhabditis</taxon>
    </lineage>
</organism>
<dbReference type="AlphaFoldDB" id="A0A8R1HKX3"/>
<name>A0A8R1HKX3_CAEJA</name>
<reference evidence="3" key="1">
    <citation type="submission" date="2010-08" db="EMBL/GenBank/DDBJ databases">
        <authorList>
            <consortium name="Caenorhabditis japonica Sequencing Consortium"/>
            <person name="Wilson R.K."/>
        </authorList>
    </citation>
    <scope>NUCLEOTIDE SEQUENCE [LARGE SCALE GENOMIC DNA]</scope>
    <source>
        <strain evidence="3">DF5081</strain>
    </source>
</reference>
<proteinExistence type="predicted"/>
<feature type="compositionally biased region" description="Polar residues" evidence="1">
    <location>
        <begin position="159"/>
        <end position="169"/>
    </location>
</feature>
<feature type="region of interest" description="Disordered" evidence="1">
    <location>
        <begin position="159"/>
        <end position="195"/>
    </location>
</feature>
<reference evidence="2" key="2">
    <citation type="submission" date="2022-06" db="UniProtKB">
        <authorList>
            <consortium name="EnsemblMetazoa"/>
        </authorList>
    </citation>
    <scope>IDENTIFICATION</scope>
    <source>
        <strain evidence="2">DF5081</strain>
    </source>
</reference>
<sequence>MRESKNSQAPKMRNANPKYAQHANTTAVVELAKAAHGNMFDSADEQDEFDPAVRIPAPSPLATASPPPVATPPSTQTLPAAVAVTLEEEPIPQAVHDVIKDIVRNRSKTPIAAEQSGDFVEPPSKLARLEENSEQVNTAEVVEAPQPGDSMQITDTVVVETSEQGPSTSKPVAAKRPAARRTVKKPVTWQKKPTS</sequence>
<feature type="region of interest" description="Disordered" evidence="1">
    <location>
        <begin position="1"/>
        <end position="24"/>
    </location>
</feature>
<evidence type="ECO:0000313" key="2">
    <source>
        <dbReference type="EnsemblMetazoa" id="CJA03571.1"/>
    </source>
</evidence>
<evidence type="ECO:0000313" key="3">
    <source>
        <dbReference type="Proteomes" id="UP000005237"/>
    </source>
</evidence>
<evidence type="ECO:0000256" key="1">
    <source>
        <dbReference type="SAM" id="MobiDB-lite"/>
    </source>
</evidence>
<feature type="region of interest" description="Disordered" evidence="1">
    <location>
        <begin position="38"/>
        <end position="75"/>
    </location>
</feature>